<evidence type="ECO:0000313" key="2">
    <source>
        <dbReference type="EMBL" id="KAK8068212.1"/>
    </source>
</evidence>
<comment type="caution">
    <text evidence="2">The sequence shown here is derived from an EMBL/GenBank/DDBJ whole genome shotgun (WGS) entry which is preliminary data.</text>
</comment>
<proteinExistence type="predicted"/>
<feature type="transmembrane region" description="Helical" evidence="1">
    <location>
        <begin position="43"/>
        <end position="65"/>
    </location>
</feature>
<keyword evidence="3" id="KW-1185">Reference proteome</keyword>
<evidence type="ECO:0000256" key="1">
    <source>
        <dbReference type="SAM" id="Phobius"/>
    </source>
</evidence>
<reference evidence="2 3" key="1">
    <citation type="submission" date="2023-01" db="EMBL/GenBank/DDBJ databases">
        <title>Analysis of 21 Apiospora genomes using comparative genomics revels a genus with tremendous synthesis potential of carbohydrate active enzymes and secondary metabolites.</title>
        <authorList>
            <person name="Sorensen T."/>
        </authorList>
    </citation>
    <scope>NUCLEOTIDE SEQUENCE [LARGE SCALE GENOMIC DNA]</scope>
    <source>
        <strain evidence="2 3">CBS 83171</strain>
    </source>
</reference>
<evidence type="ECO:0000313" key="3">
    <source>
        <dbReference type="Proteomes" id="UP001446871"/>
    </source>
</evidence>
<name>A0ABR1VBD2_9PEZI</name>
<organism evidence="2 3">
    <name type="scientific">Apiospora saccharicola</name>
    <dbReference type="NCBI Taxonomy" id="335842"/>
    <lineage>
        <taxon>Eukaryota</taxon>
        <taxon>Fungi</taxon>
        <taxon>Dikarya</taxon>
        <taxon>Ascomycota</taxon>
        <taxon>Pezizomycotina</taxon>
        <taxon>Sordariomycetes</taxon>
        <taxon>Xylariomycetidae</taxon>
        <taxon>Amphisphaeriales</taxon>
        <taxon>Apiosporaceae</taxon>
        <taxon>Apiospora</taxon>
    </lineage>
</organism>
<feature type="transmembrane region" description="Helical" evidence="1">
    <location>
        <begin position="86"/>
        <end position="107"/>
    </location>
</feature>
<accession>A0ABR1VBD2</accession>
<keyword evidence="1" id="KW-0812">Transmembrane</keyword>
<feature type="transmembrane region" description="Helical" evidence="1">
    <location>
        <begin position="122"/>
        <end position="142"/>
    </location>
</feature>
<protein>
    <submittedName>
        <fullName evidence="2">Uncharacterized protein</fullName>
    </submittedName>
</protein>
<gene>
    <name evidence="2" type="ORF">PG996_007324</name>
</gene>
<keyword evidence="1" id="KW-0472">Membrane</keyword>
<sequence length="146" mass="16372">MPANEQHAVKSPAPSTSQACLGLAAVELTALVIARHYREQPAAGFFGAFFWAKFIGVVTSLILLLAHGYLRYDSYDKEHHGKFHRALPLCSGLVTVCAMTIFNTLFWSEGFSTCLLAYQAEMWFWIGYWVEWWTALLGDALVEFGC</sequence>
<keyword evidence="1" id="KW-1133">Transmembrane helix</keyword>
<dbReference type="EMBL" id="JAQQWM010000004">
    <property type="protein sequence ID" value="KAK8068212.1"/>
    <property type="molecule type" value="Genomic_DNA"/>
</dbReference>
<dbReference type="Proteomes" id="UP001446871">
    <property type="component" value="Unassembled WGS sequence"/>
</dbReference>